<dbReference type="PROSITE" id="PS50203">
    <property type="entry name" value="CALPAIN_CAT"/>
    <property type="match status" value="1"/>
</dbReference>
<dbReference type="PANTHER" id="PTHR10183">
    <property type="entry name" value="CALPAIN"/>
    <property type="match status" value="1"/>
</dbReference>
<keyword evidence="10" id="KW-1185">Reference proteome</keyword>
<dbReference type="SUPFAM" id="SSF49758">
    <property type="entry name" value="Calpain large subunit, middle domain (domain III)"/>
    <property type="match status" value="1"/>
</dbReference>
<evidence type="ECO:0000256" key="4">
    <source>
        <dbReference type="ARBA" id="ARBA00022807"/>
    </source>
</evidence>
<evidence type="ECO:0000259" key="8">
    <source>
        <dbReference type="PROSITE" id="PS50203"/>
    </source>
</evidence>
<evidence type="ECO:0000256" key="7">
    <source>
        <dbReference type="SAM" id="MobiDB-lite"/>
    </source>
</evidence>
<dbReference type="Pfam" id="PF00648">
    <property type="entry name" value="Peptidase_C2"/>
    <property type="match status" value="1"/>
</dbReference>
<dbReference type="FunFam" id="2.60.120.380:FF:000002">
    <property type="entry name" value="calpain-3 isoform X1"/>
    <property type="match status" value="1"/>
</dbReference>
<evidence type="ECO:0000313" key="9">
    <source>
        <dbReference type="EMBL" id="VDD93309.1"/>
    </source>
</evidence>
<feature type="active site" evidence="5 6">
    <location>
        <position position="503"/>
    </location>
</feature>
<dbReference type="PANTHER" id="PTHR10183:SF419">
    <property type="entry name" value="CALPAIN CLP-1"/>
    <property type="match status" value="1"/>
</dbReference>
<dbReference type="PRINTS" id="PR00704">
    <property type="entry name" value="CALPAIN"/>
</dbReference>
<feature type="region of interest" description="Disordered" evidence="7">
    <location>
        <begin position="88"/>
        <end position="108"/>
    </location>
</feature>
<dbReference type="SMART" id="SM00720">
    <property type="entry name" value="calpain_III"/>
    <property type="match status" value="1"/>
</dbReference>
<reference evidence="11" key="1">
    <citation type="submission" date="2017-02" db="UniProtKB">
        <authorList>
            <consortium name="WormBaseParasite"/>
        </authorList>
    </citation>
    <scope>IDENTIFICATION</scope>
</reference>
<sequence>MGEEEEKIEKVTVSQDEYSGLIGDIAGQFLQDKIGGAGGQIIGNLVRGGADSGGGSGGFDIGNVIGNAIGGNAGSGIGSVLGDLIGGGNSGGRGNQPSGGGYNSGGRNDGGSGGGLGDILGNLIGGGGGGGYNDSYGGGGGGGRSNMSGGGGIGSLIGDILAGGGGVNNGRFGGGGGENVPMNALKGGVIELISDFVGQAAHRFLGVDPATGRIIGSVAGNVLFELGGKDNKLSDIGKIILDNIISGKGRKNVQPYVPRDPVPIPPPPSPTRKLSAVDFYDARDECLKTGRLYEDPDFVAGDSSLFYSRRPPKYIEWKRPGEIINDPMLISEGQSRFDVIQGELGDCWLMAGAANVTLRDELFFRVVPPDQSFTENYAGIFHFQFWHYGEWVDVVIDDRLPTSNNELLYMHSRANDAFWSALLEKAYAKLHGSYEALKGGTTSEALVDMTGGLTEFVDLKRPPKNLLQMLFRAFEMGSLFGCSIEAQPNEFEARTPQGLVKGHAYSITGMRTVDSISFSQKYQVDVYGEKIPLLRIRNPWGNAQEWNGDWSDNSPCWDAVSAQQKNEMNLVLAHDGEFWMTYDDFMHYFDKLEICNLGPDVMDDIRDMTGVSVDQADFKRWNTRTHLGTWDSNTAGGCRNYLNSFDRNPQFGMTISNPDPDDEDGLCTVIISVLQMYRRELKPKGLDNLAIGFAVYAVDSITGHLDRSFFASTASTARSAAFINLREVTGRFRLPPGSYVIVPSTFDPGEEGQFMVRIFTNVTIDTELVCSFFFSVKSSIYFCQINIFL</sequence>
<dbReference type="GO" id="GO:0004198">
    <property type="term" value="F:calcium-dependent cysteine-type endopeptidase activity"/>
    <property type="evidence" value="ECO:0007669"/>
    <property type="project" value="InterPro"/>
</dbReference>
<dbReference type="CDD" id="cd00044">
    <property type="entry name" value="CysPc"/>
    <property type="match status" value="1"/>
</dbReference>
<dbReference type="InterPro" id="IPR036213">
    <property type="entry name" value="Calpain_III_sf"/>
</dbReference>
<keyword evidence="3 6" id="KW-0378">Hydrolase</keyword>
<dbReference type="InterPro" id="IPR022682">
    <property type="entry name" value="Calpain_domain_III"/>
</dbReference>
<dbReference type="OrthoDB" id="424753at2759"/>
<proteinExistence type="inferred from homology"/>
<dbReference type="Proteomes" id="UP000274131">
    <property type="component" value="Unassembled WGS sequence"/>
</dbReference>
<dbReference type="Pfam" id="PF01067">
    <property type="entry name" value="Calpain_III"/>
    <property type="match status" value="1"/>
</dbReference>
<dbReference type="PROSITE" id="PS00139">
    <property type="entry name" value="THIOL_PROTEASE_CYS"/>
    <property type="match status" value="1"/>
</dbReference>
<evidence type="ECO:0000256" key="5">
    <source>
        <dbReference type="PIRSR" id="PIRSR622684-1"/>
    </source>
</evidence>
<dbReference type="SUPFAM" id="SSF54001">
    <property type="entry name" value="Cysteine proteinases"/>
    <property type="match status" value="1"/>
</dbReference>
<dbReference type="GO" id="GO:0006508">
    <property type="term" value="P:proteolysis"/>
    <property type="evidence" value="ECO:0007669"/>
    <property type="project" value="UniProtKB-KW"/>
</dbReference>
<evidence type="ECO:0000313" key="11">
    <source>
        <dbReference type="WBParaSite" id="EVEC_0000857601-mRNA-1"/>
    </source>
</evidence>
<dbReference type="GO" id="GO:0005737">
    <property type="term" value="C:cytoplasm"/>
    <property type="evidence" value="ECO:0007669"/>
    <property type="project" value="TreeGrafter"/>
</dbReference>
<dbReference type="FunFam" id="3.90.70.10:FF:000001">
    <property type="entry name" value="Calpain-1 catalytic subunit"/>
    <property type="match status" value="1"/>
</dbReference>
<dbReference type="InterPro" id="IPR001300">
    <property type="entry name" value="Peptidase_C2_calpain_cat"/>
</dbReference>
<dbReference type="WBParaSite" id="EVEC_0000857601-mRNA-1">
    <property type="protein sequence ID" value="EVEC_0000857601-mRNA-1"/>
    <property type="gene ID" value="EVEC_0000857601"/>
</dbReference>
<dbReference type="InterPro" id="IPR038765">
    <property type="entry name" value="Papain-like_cys_pep_sf"/>
</dbReference>
<dbReference type="InterPro" id="IPR033883">
    <property type="entry name" value="C2_III"/>
</dbReference>
<dbReference type="InterPro" id="IPR022684">
    <property type="entry name" value="Calpain_cysteine_protease"/>
</dbReference>
<dbReference type="InterPro" id="IPR022683">
    <property type="entry name" value="Calpain_III"/>
</dbReference>
<evidence type="ECO:0000256" key="3">
    <source>
        <dbReference type="ARBA" id="ARBA00022801"/>
    </source>
</evidence>
<protein>
    <submittedName>
        <fullName evidence="11">Calpain catalytic domain-containing protein</fullName>
    </submittedName>
</protein>
<dbReference type="AlphaFoldDB" id="A0A0N4VDA2"/>
<evidence type="ECO:0000256" key="6">
    <source>
        <dbReference type="PROSITE-ProRule" id="PRU00239"/>
    </source>
</evidence>
<reference evidence="9 10" key="2">
    <citation type="submission" date="2018-10" db="EMBL/GenBank/DDBJ databases">
        <authorList>
            <consortium name="Pathogen Informatics"/>
        </authorList>
    </citation>
    <scope>NUCLEOTIDE SEQUENCE [LARGE SCALE GENOMIC DNA]</scope>
</reference>
<keyword evidence="2 6" id="KW-0645">Protease</keyword>
<accession>A0A0N4VDA2</accession>
<name>A0A0N4VDA2_ENTVE</name>
<feature type="domain" description="Calpain catalytic" evidence="8">
    <location>
        <begin position="292"/>
        <end position="598"/>
    </location>
</feature>
<feature type="active site" evidence="5 6">
    <location>
        <position position="347"/>
    </location>
</feature>
<dbReference type="Gene3D" id="2.60.120.380">
    <property type="match status" value="1"/>
</dbReference>
<dbReference type="CDD" id="cd00214">
    <property type="entry name" value="Calpain_III"/>
    <property type="match status" value="1"/>
</dbReference>
<dbReference type="EMBL" id="UXUI01009237">
    <property type="protein sequence ID" value="VDD93309.1"/>
    <property type="molecule type" value="Genomic_DNA"/>
</dbReference>
<dbReference type="Gene3D" id="3.90.70.10">
    <property type="entry name" value="Cysteine proteinases"/>
    <property type="match status" value="1"/>
</dbReference>
<organism evidence="11">
    <name type="scientific">Enterobius vermicularis</name>
    <name type="common">Human pinworm</name>
    <dbReference type="NCBI Taxonomy" id="51028"/>
    <lineage>
        <taxon>Eukaryota</taxon>
        <taxon>Metazoa</taxon>
        <taxon>Ecdysozoa</taxon>
        <taxon>Nematoda</taxon>
        <taxon>Chromadorea</taxon>
        <taxon>Rhabditida</taxon>
        <taxon>Spirurina</taxon>
        <taxon>Oxyuridomorpha</taxon>
        <taxon>Oxyuroidea</taxon>
        <taxon>Oxyuridae</taxon>
        <taxon>Enterobius</taxon>
    </lineage>
</organism>
<keyword evidence="4 6" id="KW-0788">Thiol protease</keyword>
<evidence type="ECO:0000256" key="1">
    <source>
        <dbReference type="ARBA" id="ARBA00007623"/>
    </source>
</evidence>
<dbReference type="InterPro" id="IPR000169">
    <property type="entry name" value="Pept_cys_AS"/>
</dbReference>
<dbReference type="SMART" id="SM00230">
    <property type="entry name" value="CysPc"/>
    <property type="match status" value="1"/>
</dbReference>
<feature type="active site" evidence="5 6">
    <location>
        <position position="538"/>
    </location>
</feature>
<dbReference type="STRING" id="51028.A0A0N4VDA2"/>
<evidence type="ECO:0000313" key="10">
    <source>
        <dbReference type="Proteomes" id="UP000274131"/>
    </source>
</evidence>
<comment type="similarity">
    <text evidence="1">Belongs to the peptidase C2 family.</text>
</comment>
<gene>
    <name evidence="9" type="ORF">EVEC_LOCUS8060</name>
</gene>
<evidence type="ECO:0000256" key="2">
    <source>
        <dbReference type="ARBA" id="ARBA00022670"/>
    </source>
</evidence>